<protein>
    <recommendedName>
        <fullName evidence="3">Zinc finger PMZ-type domain-containing protein</fullName>
    </recommendedName>
</protein>
<keyword evidence="2" id="KW-1185">Reference proteome</keyword>
<dbReference type="eggNOG" id="ENOG502QU1T">
    <property type="taxonomic scope" value="Eukaryota"/>
</dbReference>
<dbReference type="AlphaFoldDB" id="A0A061DIF9"/>
<dbReference type="PANTHER" id="PTHR31973">
    <property type="entry name" value="POLYPROTEIN, PUTATIVE-RELATED"/>
    <property type="match status" value="1"/>
</dbReference>
<dbReference type="HOGENOM" id="CLU_837849_0_0_1"/>
<dbReference type="OMA" id="QHDINAI"/>
<evidence type="ECO:0008006" key="3">
    <source>
        <dbReference type="Google" id="ProtNLM"/>
    </source>
</evidence>
<reference evidence="1 2" key="1">
    <citation type="journal article" date="2013" name="Genome Biol.">
        <title>The genome sequence of the most widely cultivated cacao type and its use to identify candidate genes regulating pod color.</title>
        <authorList>
            <person name="Motamayor J.C."/>
            <person name="Mockaitis K."/>
            <person name="Schmutz J."/>
            <person name="Haiminen N."/>
            <person name="Iii D.L."/>
            <person name="Cornejo O."/>
            <person name="Findley S.D."/>
            <person name="Zheng P."/>
            <person name="Utro F."/>
            <person name="Royaert S."/>
            <person name="Saski C."/>
            <person name="Jenkins J."/>
            <person name="Podicheti R."/>
            <person name="Zhao M."/>
            <person name="Scheffler B.E."/>
            <person name="Stack J.C."/>
            <person name="Feltus F.A."/>
            <person name="Mustiga G.M."/>
            <person name="Amores F."/>
            <person name="Phillips W."/>
            <person name="Marelli J.P."/>
            <person name="May G.D."/>
            <person name="Shapiro H."/>
            <person name="Ma J."/>
            <person name="Bustamante C.D."/>
            <person name="Schnell R.J."/>
            <person name="Main D."/>
            <person name="Gilbert D."/>
            <person name="Parida L."/>
            <person name="Kuhn D.N."/>
        </authorList>
    </citation>
    <scope>NUCLEOTIDE SEQUENCE [LARGE SCALE GENOMIC DNA]</scope>
    <source>
        <strain evidence="2">cv. Matina 1-6</strain>
    </source>
</reference>
<accession>A0A061DIF9</accession>
<gene>
    <name evidence="1" type="ORF">TCM_001319</name>
</gene>
<dbReference type="InParanoid" id="A0A061DIF9"/>
<organism evidence="1 2">
    <name type="scientific">Theobroma cacao</name>
    <name type="common">Cacao</name>
    <name type="synonym">Cocoa</name>
    <dbReference type="NCBI Taxonomy" id="3641"/>
    <lineage>
        <taxon>Eukaryota</taxon>
        <taxon>Viridiplantae</taxon>
        <taxon>Streptophyta</taxon>
        <taxon>Embryophyta</taxon>
        <taxon>Tracheophyta</taxon>
        <taxon>Spermatophyta</taxon>
        <taxon>Magnoliopsida</taxon>
        <taxon>eudicotyledons</taxon>
        <taxon>Gunneridae</taxon>
        <taxon>Pentapetalae</taxon>
        <taxon>rosids</taxon>
        <taxon>malvids</taxon>
        <taxon>Malvales</taxon>
        <taxon>Malvaceae</taxon>
        <taxon>Byttnerioideae</taxon>
        <taxon>Theobroma</taxon>
    </lineage>
</organism>
<dbReference type="EMBL" id="CM001879">
    <property type="protein sequence ID" value="EOX92369.1"/>
    <property type="molecule type" value="Genomic_DNA"/>
</dbReference>
<evidence type="ECO:0000313" key="2">
    <source>
        <dbReference type="Proteomes" id="UP000026915"/>
    </source>
</evidence>
<sequence>MHWCQAFFFNFSKCDVIDNNMCETFNGVIIEARCKPIISILEEIKLYVMRRLVQNKEYRMKWKTEYGLRILTKLDKNKGLAGKWDLDWKGAYICQAWDISGVPCQHDINAIYYEGEDLTKYLANSFKRNEYLKAYEQPLHLVRGLIFWPKWNVEVDLPPYVKRFVEQPKKEKRREPIEGLKKTRMLRVGRIMKYAVCYQQGHVGQIVQYSSVAGSTTSNAIKRKKVTTAERTQFVVGSMEGFGSQDVAIPRLKLKHSSPKGKGTIAYKCQTRSASTPTAPQRQTFAGRPNQVVVATGHGDSRKLQNRSNPVDWIQLVIAHLRKH</sequence>
<dbReference type="Gramene" id="EOX92369">
    <property type="protein sequence ID" value="EOX92369"/>
    <property type="gene ID" value="TCM_001319"/>
</dbReference>
<dbReference type="Proteomes" id="UP000026915">
    <property type="component" value="Chromosome 1"/>
</dbReference>
<dbReference type="PANTHER" id="PTHR31973:SF189">
    <property type="entry name" value="TRANSPOSASE, MUDR, PLANT, MULE TRANSPOSASE DOMAIN PROTEIN-RELATED"/>
    <property type="match status" value="1"/>
</dbReference>
<proteinExistence type="predicted"/>
<name>A0A061DIF9_THECC</name>
<evidence type="ECO:0000313" key="1">
    <source>
        <dbReference type="EMBL" id="EOX92369.1"/>
    </source>
</evidence>